<comment type="subunit">
    <text evidence="4">The glycine cleavage system is composed of four proteins: P, T, L and H. In this organism, the P 'protein' is a heterodimer of two subunits.</text>
</comment>
<feature type="compositionally biased region" description="Basic and acidic residues" evidence="5">
    <location>
        <begin position="445"/>
        <end position="494"/>
    </location>
</feature>
<dbReference type="STRING" id="155865.SAMN05216515_11921"/>
<reference evidence="7 8" key="1">
    <citation type="submission" date="2016-10" db="EMBL/GenBank/DDBJ databases">
        <authorList>
            <person name="de Groot N.N."/>
        </authorList>
    </citation>
    <scope>NUCLEOTIDE SEQUENCE [LARGE SCALE GENOMIC DNA]</scope>
    <source>
        <strain evidence="7 8">KHGC13</strain>
    </source>
</reference>
<evidence type="ECO:0000256" key="5">
    <source>
        <dbReference type="SAM" id="MobiDB-lite"/>
    </source>
</evidence>
<dbReference type="NCBIfam" id="NF001696">
    <property type="entry name" value="PRK00451.1"/>
    <property type="match status" value="1"/>
</dbReference>
<feature type="region of interest" description="Disordered" evidence="5">
    <location>
        <begin position="444"/>
        <end position="494"/>
    </location>
</feature>
<dbReference type="Gene3D" id="3.40.640.10">
    <property type="entry name" value="Type I PLP-dependent aspartate aminotransferase-like (Major domain)"/>
    <property type="match status" value="1"/>
</dbReference>
<dbReference type="PIRSF" id="PIRSF006815">
    <property type="entry name" value="GcvPA"/>
    <property type="match status" value="1"/>
</dbReference>
<dbReference type="GO" id="GO:0009116">
    <property type="term" value="P:nucleoside metabolic process"/>
    <property type="evidence" value="ECO:0007669"/>
    <property type="project" value="InterPro"/>
</dbReference>
<dbReference type="EC" id="1.4.4.2" evidence="4"/>
<dbReference type="Gene3D" id="3.90.1150.10">
    <property type="entry name" value="Aspartate Aminotransferase, domain 1"/>
    <property type="match status" value="1"/>
</dbReference>
<evidence type="ECO:0000313" key="8">
    <source>
        <dbReference type="Proteomes" id="UP000198817"/>
    </source>
</evidence>
<evidence type="ECO:0000313" key="7">
    <source>
        <dbReference type="EMBL" id="SFU60866.1"/>
    </source>
</evidence>
<evidence type="ECO:0000259" key="6">
    <source>
        <dbReference type="Pfam" id="PF02347"/>
    </source>
</evidence>
<dbReference type="Proteomes" id="UP000198817">
    <property type="component" value="Unassembled WGS sequence"/>
</dbReference>
<dbReference type="InterPro" id="IPR015422">
    <property type="entry name" value="PyrdxlP-dep_Trfase_small"/>
</dbReference>
<dbReference type="AlphaFoldDB" id="A0A1I7HK84"/>
<keyword evidence="8" id="KW-1185">Reference proteome</keyword>
<evidence type="ECO:0000256" key="3">
    <source>
        <dbReference type="ARBA" id="ARBA00049026"/>
    </source>
</evidence>
<dbReference type="HAMAP" id="MF_00712">
    <property type="entry name" value="GcvPA"/>
    <property type="match status" value="1"/>
</dbReference>
<dbReference type="PANTHER" id="PTHR42806">
    <property type="entry name" value="GLYCINE CLEAVAGE SYSTEM P-PROTEIN"/>
    <property type="match status" value="1"/>
</dbReference>
<gene>
    <name evidence="4" type="primary">gcvPA</name>
    <name evidence="7" type="ORF">SAMN05216508_11821</name>
</gene>
<organism evidence="7 8">
    <name type="scientific">Eubacterium pyruvativorans</name>
    <dbReference type="NCBI Taxonomy" id="155865"/>
    <lineage>
        <taxon>Bacteria</taxon>
        <taxon>Bacillati</taxon>
        <taxon>Bacillota</taxon>
        <taxon>Clostridia</taxon>
        <taxon>Eubacteriales</taxon>
        <taxon>Eubacteriaceae</taxon>
        <taxon>Eubacterium</taxon>
    </lineage>
</organism>
<dbReference type="InterPro" id="IPR049315">
    <property type="entry name" value="GDC-P_N"/>
</dbReference>
<protein>
    <recommendedName>
        <fullName evidence="4">Probable glycine dehydrogenase (decarboxylating) subunit 1</fullName>
        <ecNumber evidence="4">1.4.4.2</ecNumber>
    </recommendedName>
    <alternativeName>
        <fullName evidence="4">Glycine cleavage system P-protein subunit 1</fullName>
    </alternativeName>
    <alternativeName>
        <fullName evidence="4">Glycine decarboxylase subunit 1</fullName>
    </alternativeName>
    <alternativeName>
        <fullName evidence="4">Glycine dehydrogenase (aminomethyl-transferring) subunit 1</fullName>
    </alternativeName>
</protein>
<comment type="catalytic activity">
    <reaction evidence="3 4">
        <text>N(6)-[(R)-lipoyl]-L-lysyl-[glycine-cleavage complex H protein] + glycine + H(+) = N(6)-[(R)-S(8)-aminomethyldihydrolipoyl]-L-lysyl-[glycine-cleavage complex H protein] + CO2</text>
        <dbReference type="Rhea" id="RHEA:24304"/>
        <dbReference type="Rhea" id="RHEA-COMP:10494"/>
        <dbReference type="Rhea" id="RHEA-COMP:10495"/>
        <dbReference type="ChEBI" id="CHEBI:15378"/>
        <dbReference type="ChEBI" id="CHEBI:16526"/>
        <dbReference type="ChEBI" id="CHEBI:57305"/>
        <dbReference type="ChEBI" id="CHEBI:83099"/>
        <dbReference type="ChEBI" id="CHEBI:83143"/>
        <dbReference type="EC" id="1.4.4.2"/>
    </reaction>
</comment>
<dbReference type="InterPro" id="IPR015424">
    <property type="entry name" value="PyrdxlP-dep_Trfase"/>
</dbReference>
<evidence type="ECO:0000256" key="4">
    <source>
        <dbReference type="HAMAP-Rule" id="MF_00712"/>
    </source>
</evidence>
<dbReference type="GO" id="GO:0019464">
    <property type="term" value="P:glycine decarboxylation via glycine cleavage system"/>
    <property type="evidence" value="ECO:0007669"/>
    <property type="project" value="UniProtKB-UniRule"/>
</dbReference>
<dbReference type="RefSeq" id="WP_090471582.1">
    <property type="nucleotide sequence ID" value="NZ_FOWF01000019.1"/>
</dbReference>
<dbReference type="OrthoDB" id="9771867at2"/>
<evidence type="ECO:0000256" key="1">
    <source>
        <dbReference type="ARBA" id="ARBA00003788"/>
    </source>
</evidence>
<dbReference type="InterPro" id="IPR015421">
    <property type="entry name" value="PyrdxlP-dep_Trfase_major"/>
</dbReference>
<evidence type="ECO:0000256" key="2">
    <source>
        <dbReference type="ARBA" id="ARBA00023002"/>
    </source>
</evidence>
<proteinExistence type="inferred from homology"/>
<sequence length="494" mass="53600">MGNFIPGTKKEQQAMLQDIGFRDWEDLFRDIPEDTRFRGELDMPPGRSDLEVEREIRRMAGKNRIFPVMLRGAGAYDHYVPAAVDEVSSREEFLTAYTPYQAEISQGILQSIFEYQTMICELTGMDVSNASLYDGASAAAEACGMACDRKKKVLLLSETLDPRVVRVIRTYAAGRGQRIVMVPAVNGAADPAALEKLLGEEPETAGFLMQYPNYFGIVEDADKLAEITRRAGAKFLMHVNPLALGVLKTPGEIGADIVSGEGQPLGLGLAYGGPYLGILACRKKLMRSMVGRLVGETKDSRGDRGYVLTLQAREQHIRREKASSNVCSNQALCALKASVYLAAVGPAGLRQAAVLCSSKAHYLAERLAGAGLTPAYDRPFFHEFVTVSRDPATKNILHALADNGILGGFSLSDHEILWCATEKNTKEDMDRAAAIVAETLSGLSGRRDGAAPGETMKEAAKKTSDKAVKEAAKEMSDKAMKEATEKIPGKEVQA</sequence>
<dbReference type="EMBL" id="FPBT01000018">
    <property type="protein sequence ID" value="SFU60866.1"/>
    <property type="molecule type" value="Genomic_DNA"/>
</dbReference>
<dbReference type="PANTHER" id="PTHR42806:SF1">
    <property type="entry name" value="GLYCINE DEHYDROGENASE (DECARBOXYLATING)"/>
    <property type="match status" value="1"/>
</dbReference>
<comment type="similarity">
    <text evidence="4">Belongs to the GcvP family. N-terminal subunit subfamily.</text>
</comment>
<keyword evidence="2 4" id="KW-0560">Oxidoreductase</keyword>
<dbReference type="InterPro" id="IPR020581">
    <property type="entry name" value="GDC_P"/>
</dbReference>
<accession>A0A1I7HK84</accession>
<comment type="function">
    <text evidence="1 4">The glycine cleavage system catalyzes the degradation of glycine. The P protein binds the alpha-amino group of glycine through its pyridoxal phosphate cofactor; CO(2) is released and the remaining methylamine moiety is then transferred to the lipoamide cofactor of the H protein.</text>
</comment>
<name>A0A1I7HK84_9FIRM</name>
<dbReference type="Pfam" id="PF02347">
    <property type="entry name" value="GDC-P"/>
    <property type="match status" value="1"/>
</dbReference>
<dbReference type="InterPro" id="IPR023010">
    <property type="entry name" value="GcvPA"/>
</dbReference>
<dbReference type="CDD" id="cd00613">
    <property type="entry name" value="GDC-P"/>
    <property type="match status" value="1"/>
</dbReference>
<dbReference type="SUPFAM" id="SSF53383">
    <property type="entry name" value="PLP-dependent transferases"/>
    <property type="match status" value="1"/>
</dbReference>
<feature type="domain" description="Glycine cleavage system P-protein N-terminal" evidence="6">
    <location>
        <begin position="4"/>
        <end position="431"/>
    </location>
</feature>
<dbReference type="GO" id="GO:0004375">
    <property type="term" value="F:glycine dehydrogenase (decarboxylating) activity"/>
    <property type="evidence" value="ECO:0007669"/>
    <property type="project" value="UniProtKB-EC"/>
</dbReference>